<dbReference type="SUPFAM" id="SSF56322">
    <property type="entry name" value="ADC synthase"/>
    <property type="match status" value="1"/>
</dbReference>
<dbReference type="Gene3D" id="3.60.120.10">
    <property type="entry name" value="Anthranilate synthase"/>
    <property type="match status" value="1"/>
</dbReference>
<feature type="compositionally biased region" description="Pro residues" evidence="1">
    <location>
        <begin position="169"/>
        <end position="178"/>
    </location>
</feature>
<reference evidence="3 4" key="1">
    <citation type="journal article" date="2011" name="PLoS Genet.">
        <title>Azospirillum genomes reveal transition of bacteria from aquatic to terrestrial environments.</title>
        <authorList>
            <person name="Wisniewski-Dye F."/>
            <person name="Borziak K."/>
            <person name="Khalsa-Moyers G."/>
            <person name="Alexandre G."/>
            <person name="Sukharnikov L.O."/>
            <person name="Wuichet K."/>
            <person name="Hurst G.B."/>
            <person name="McDonald W.H."/>
            <person name="Robertson J.S."/>
            <person name="Barbe V."/>
            <person name="Calteau A."/>
            <person name="Rouy Z."/>
            <person name="Mangenot S."/>
            <person name="Prigent-Combaret C."/>
            <person name="Normand P."/>
            <person name="Boyer M."/>
            <person name="Siguier P."/>
            <person name="Dessaux Y."/>
            <person name="Elmerich C."/>
            <person name="Condemine G."/>
            <person name="Krishnen G."/>
            <person name="Kennedy I."/>
            <person name="Paterson A.H."/>
            <person name="Gonzalez V."/>
            <person name="Mavingui P."/>
            <person name="Zhulin I.B."/>
        </authorList>
    </citation>
    <scope>NUCLEOTIDE SEQUENCE [LARGE SCALE GENOMIC DNA]</scope>
    <source>
        <strain evidence="3 4">Sp245</strain>
    </source>
</reference>
<gene>
    <name evidence="3" type="ORF">AZOBR_p230037</name>
</gene>
<geneLocation type="plasmid" evidence="3 4">
    <name>AZOBR_p2</name>
</geneLocation>
<evidence type="ECO:0000256" key="1">
    <source>
        <dbReference type="SAM" id="MobiDB-lite"/>
    </source>
</evidence>
<feature type="region of interest" description="Disordered" evidence="1">
    <location>
        <begin position="199"/>
        <end position="301"/>
    </location>
</feature>
<feature type="compositionally biased region" description="Polar residues" evidence="1">
    <location>
        <begin position="199"/>
        <end position="224"/>
    </location>
</feature>
<feature type="region of interest" description="Disordered" evidence="1">
    <location>
        <begin position="150"/>
        <end position="183"/>
    </location>
</feature>
<proteinExistence type="predicted"/>
<feature type="compositionally biased region" description="Low complexity" evidence="1">
    <location>
        <begin position="241"/>
        <end position="263"/>
    </location>
</feature>
<dbReference type="EMBL" id="HE577329">
    <property type="protein sequence ID" value="CCD01696.1"/>
    <property type="molecule type" value="Genomic_DNA"/>
</dbReference>
<dbReference type="Pfam" id="PF04715">
    <property type="entry name" value="Anth_synt_I_N"/>
    <property type="match status" value="1"/>
</dbReference>
<dbReference type="InterPro" id="IPR019999">
    <property type="entry name" value="Anth_synth_I-like"/>
</dbReference>
<organism evidence="3 4">
    <name type="scientific">Azospirillum baldaniorum</name>
    <dbReference type="NCBI Taxonomy" id="1064539"/>
    <lineage>
        <taxon>Bacteria</taxon>
        <taxon>Pseudomonadati</taxon>
        <taxon>Pseudomonadota</taxon>
        <taxon>Alphaproteobacteria</taxon>
        <taxon>Rhodospirillales</taxon>
        <taxon>Azospirillaceae</taxon>
        <taxon>Azospirillum</taxon>
    </lineage>
</organism>
<feature type="compositionally biased region" description="Basic residues" evidence="1">
    <location>
        <begin position="264"/>
        <end position="273"/>
    </location>
</feature>
<dbReference type="GO" id="GO:0000162">
    <property type="term" value="P:L-tryptophan biosynthetic process"/>
    <property type="evidence" value="ECO:0007669"/>
    <property type="project" value="TreeGrafter"/>
</dbReference>
<keyword evidence="4" id="KW-1185">Reference proteome</keyword>
<dbReference type="InterPro" id="IPR005801">
    <property type="entry name" value="ADC_synthase"/>
</dbReference>
<accession>A0A9P1NQ97</accession>
<protein>
    <recommendedName>
        <fullName evidence="2">Anthranilate synthase component I N-terminal domain-containing protein</fullName>
    </recommendedName>
</protein>
<keyword evidence="3" id="KW-0614">Plasmid</keyword>
<dbReference type="KEGG" id="abs:AZOBR_p230037"/>
<dbReference type="AlphaFoldDB" id="A0A9P1NQ97"/>
<name>A0A9P1NQ97_9PROT</name>
<feature type="compositionally biased region" description="Pro residues" evidence="1">
    <location>
        <begin position="279"/>
        <end position="288"/>
    </location>
</feature>
<dbReference type="Proteomes" id="UP000007319">
    <property type="component" value="Plasmid AZOBR_p2"/>
</dbReference>
<dbReference type="PANTHER" id="PTHR11236">
    <property type="entry name" value="AMINOBENZOATE/ANTHRANILATE SYNTHASE"/>
    <property type="match status" value="1"/>
</dbReference>
<evidence type="ECO:0000313" key="4">
    <source>
        <dbReference type="Proteomes" id="UP000007319"/>
    </source>
</evidence>
<sequence length="301" mass="31854">MLAIPLSCADPAEAFRALSGQPWSMLLDSAAPHPAHGRYSYIAAEPFRTLESLGGRAHLDGRPVEGDPFAVLAEELARYARPEGPPGPAPFCGGAVGFIGYEAGLRLERIRSCHANPGGQPEMAFGFYDAVAAFDHAERRAWVIAARPEAEGRARAPGGPGWRAAERPPSAPSRPPPGGASWSATTIWRGWSGCWSTSGPATSIRPTSRSASWPSGATGWTATRCTGGCARSARRPSPPISTAARACASPAPRRSASSASALRGRWRRARSRAPARATPIPPRTPPLPRSWWPASRTGRKT</sequence>
<dbReference type="GO" id="GO:0046820">
    <property type="term" value="F:4-amino-4-deoxychorismate synthase activity"/>
    <property type="evidence" value="ECO:0007669"/>
    <property type="project" value="TreeGrafter"/>
</dbReference>
<dbReference type="PANTHER" id="PTHR11236:SF50">
    <property type="entry name" value="AMINODEOXYCHORISMATE SYNTHASE COMPONENT 1"/>
    <property type="match status" value="1"/>
</dbReference>
<evidence type="ECO:0000313" key="3">
    <source>
        <dbReference type="EMBL" id="CCD01696.1"/>
    </source>
</evidence>
<dbReference type="InterPro" id="IPR006805">
    <property type="entry name" value="Anth_synth_I_N"/>
</dbReference>
<evidence type="ECO:0000259" key="2">
    <source>
        <dbReference type="Pfam" id="PF04715"/>
    </source>
</evidence>
<feature type="domain" description="Anthranilate synthase component I N-terminal" evidence="2">
    <location>
        <begin position="9"/>
        <end position="142"/>
    </location>
</feature>